<feature type="non-terminal residue" evidence="8">
    <location>
        <position position="595"/>
    </location>
</feature>
<dbReference type="Gene3D" id="2.60.40.1280">
    <property type="match status" value="1"/>
</dbReference>
<dbReference type="SUPFAM" id="SSF49401">
    <property type="entry name" value="Bacterial adhesins"/>
    <property type="match status" value="1"/>
</dbReference>
<comment type="caution">
    <text evidence="8">The sequence shown here is derived from an EMBL/GenBank/DDBJ whole genome shotgun (WGS) entry which is preliminary data.</text>
</comment>
<evidence type="ECO:0000256" key="3">
    <source>
        <dbReference type="ARBA" id="ARBA00022525"/>
    </source>
</evidence>
<dbReference type="AlphaFoldDB" id="A0A429Z9Z5"/>
<organism evidence="8 9">
    <name type="scientific">Vagococcus bubulae</name>
    <dbReference type="NCBI Taxonomy" id="1977868"/>
    <lineage>
        <taxon>Bacteria</taxon>
        <taxon>Bacillati</taxon>
        <taxon>Bacillota</taxon>
        <taxon>Bacilli</taxon>
        <taxon>Lactobacillales</taxon>
        <taxon>Enterococcaceae</taxon>
        <taxon>Vagococcus</taxon>
    </lineage>
</organism>
<evidence type="ECO:0000259" key="7">
    <source>
        <dbReference type="Pfam" id="PF17802"/>
    </source>
</evidence>
<evidence type="ECO:0000313" key="8">
    <source>
        <dbReference type="EMBL" id="RST90511.1"/>
    </source>
</evidence>
<evidence type="ECO:0000256" key="5">
    <source>
        <dbReference type="ARBA" id="ARBA00023088"/>
    </source>
</evidence>
<keyword evidence="5" id="KW-0572">Peptidoglycan-anchor</keyword>
<accession>A0A429Z9Z5</accession>
<feature type="domain" description="CNA-B" evidence="6">
    <location>
        <begin position="429"/>
        <end position="511"/>
    </location>
</feature>
<name>A0A429Z9Z5_9ENTE</name>
<dbReference type="Proteomes" id="UP000288490">
    <property type="component" value="Unassembled WGS sequence"/>
</dbReference>
<dbReference type="CDD" id="cd00222">
    <property type="entry name" value="CollagenBindB"/>
    <property type="match status" value="2"/>
</dbReference>
<reference evidence="8 9" key="1">
    <citation type="submission" date="2017-05" db="EMBL/GenBank/DDBJ databases">
        <title>Vagococcus spp. assemblies.</title>
        <authorList>
            <person name="Gulvik C.A."/>
        </authorList>
    </citation>
    <scope>NUCLEOTIDE SEQUENCE [LARGE SCALE GENOMIC DNA]</scope>
    <source>
        <strain evidence="8 9">SS1994</strain>
    </source>
</reference>
<dbReference type="InterPro" id="IPR008454">
    <property type="entry name" value="Collagen-bd_Cna-like_B-typ_dom"/>
</dbReference>
<keyword evidence="3" id="KW-0964">Secreted</keyword>
<evidence type="ECO:0000259" key="6">
    <source>
        <dbReference type="Pfam" id="PF05738"/>
    </source>
</evidence>
<dbReference type="InterPro" id="IPR008966">
    <property type="entry name" value="Adhesion_dom_sf"/>
</dbReference>
<keyword evidence="2" id="KW-0134">Cell wall</keyword>
<proteinExistence type="predicted"/>
<dbReference type="Gene3D" id="2.60.40.1140">
    <property type="entry name" value="Collagen-binding surface protein Cna, B-type domain"/>
    <property type="match status" value="2"/>
</dbReference>
<keyword evidence="9" id="KW-1185">Reference proteome</keyword>
<comment type="subcellular location">
    <subcellularLocation>
        <location evidence="1">Secreted</location>
        <location evidence="1">Cell wall</location>
    </subcellularLocation>
</comment>
<gene>
    <name evidence="8" type="ORF">CBF36_11860</name>
</gene>
<evidence type="ECO:0008006" key="10">
    <source>
        <dbReference type="Google" id="ProtNLM"/>
    </source>
</evidence>
<sequence>MLLVLIIPNFLVSLPTVVYSEEEEGFFGESIIQKFDVSSKNIQHTGVFDISLEFIGQSEDSSKPYYIYPGKEVFIPIETTTYTSIELANALPQLENAKLEYTSGGIKMTFLEGVKESYGIGGSFNIFLRGLNTQEDSTNTVKIGGETIFISNSRGGDRGVFAGKTGMFYGESNPDYVRWFLRGNINGDTFPGGPLKIQDKLGEGQILDGSGIEIGLFWGGQQHQTDYIIYNSVEEFLSSEFGSSAGSKIDYDKDNGSIDILIPESVLSEKEFSFTYDALITDYDIKEFKNKAEFNYFENQVPNNITNDASVMNTMSNGNMYGKKRANLNINKVVKGTEIPIPGVTFEISREDKGPLFSGKDNTTARYTTNEKGEIRESGFIPGELVVVEVDAPERVKFNSDDKVRLSLKANNKEETWTIENEIETVSIPVEKRWVGKAGETAEIHLKADGQTIASQTVTAKTNWEHIFKELPKYDATTGEAIDYTITETPVDGYNTTISGTASDGFVVTNTITGKVSVGVTKEWVGPKAKSVTIQLLANDKEVSEATLTAETNWQHTFDKLDQYDKDGKEITYRVTETSIKGYDSEISGNVAEGF</sequence>
<dbReference type="Pfam" id="PF17802">
    <property type="entry name" value="SpaA"/>
    <property type="match status" value="1"/>
</dbReference>
<feature type="domain" description="CNA-B" evidence="6">
    <location>
        <begin position="520"/>
        <end position="590"/>
    </location>
</feature>
<dbReference type="InterPro" id="IPR041033">
    <property type="entry name" value="SpaA_PFL_dom_1"/>
</dbReference>
<dbReference type="Pfam" id="PF05738">
    <property type="entry name" value="Cna_B"/>
    <property type="match status" value="2"/>
</dbReference>
<dbReference type="Gene3D" id="2.60.40.10">
    <property type="entry name" value="Immunoglobulins"/>
    <property type="match status" value="1"/>
</dbReference>
<dbReference type="GO" id="GO:0007155">
    <property type="term" value="P:cell adhesion"/>
    <property type="evidence" value="ECO:0007669"/>
    <property type="project" value="InterPro"/>
</dbReference>
<dbReference type="SUPFAM" id="SSF49478">
    <property type="entry name" value="Cna protein B-type domain"/>
    <property type="match status" value="2"/>
</dbReference>
<dbReference type="EMBL" id="NGJT01000041">
    <property type="protein sequence ID" value="RST90511.1"/>
    <property type="molecule type" value="Genomic_DNA"/>
</dbReference>
<evidence type="ECO:0000256" key="1">
    <source>
        <dbReference type="ARBA" id="ARBA00004191"/>
    </source>
</evidence>
<protein>
    <recommendedName>
        <fullName evidence="10">Adhesin</fullName>
    </recommendedName>
</protein>
<evidence type="ECO:0000256" key="2">
    <source>
        <dbReference type="ARBA" id="ARBA00022512"/>
    </source>
</evidence>
<dbReference type="InterPro" id="IPR013783">
    <property type="entry name" value="Ig-like_fold"/>
</dbReference>
<feature type="domain" description="SpaA-like prealbumin fold" evidence="7">
    <location>
        <begin position="327"/>
        <end position="422"/>
    </location>
</feature>
<dbReference type="Gene3D" id="2.60.40.740">
    <property type="match status" value="1"/>
</dbReference>
<evidence type="ECO:0000313" key="9">
    <source>
        <dbReference type="Proteomes" id="UP000288490"/>
    </source>
</evidence>
<keyword evidence="4" id="KW-0732">Signal</keyword>
<evidence type="ECO:0000256" key="4">
    <source>
        <dbReference type="ARBA" id="ARBA00022729"/>
    </source>
</evidence>
<dbReference type="InterPro" id="IPR011252">
    <property type="entry name" value="Fibrogen-bd_dom1"/>
</dbReference>